<keyword evidence="2" id="KW-1185">Reference proteome</keyword>
<proteinExistence type="predicted"/>
<dbReference type="Proteomes" id="UP001269081">
    <property type="component" value="Unassembled WGS sequence"/>
</dbReference>
<comment type="caution">
    <text evidence="1">The sequence shown here is derived from an EMBL/GenBank/DDBJ whole genome shotgun (WGS) entry which is preliminary data.</text>
</comment>
<reference evidence="1 2" key="1">
    <citation type="submission" date="2023-07" db="EMBL/GenBank/DDBJ databases">
        <title>Sorghum-associated microbial communities from plants grown in Nebraska, USA.</title>
        <authorList>
            <person name="Schachtman D."/>
        </authorList>
    </citation>
    <scope>NUCLEOTIDE SEQUENCE [LARGE SCALE GENOMIC DNA]</scope>
    <source>
        <strain evidence="1 2">4129</strain>
    </source>
</reference>
<organism evidence="1 2">
    <name type="scientific">Flavobacterium piscis</name>
    <dbReference type="NCBI Taxonomy" id="1114874"/>
    <lineage>
        <taxon>Bacteria</taxon>
        <taxon>Pseudomonadati</taxon>
        <taxon>Bacteroidota</taxon>
        <taxon>Flavobacteriia</taxon>
        <taxon>Flavobacteriales</taxon>
        <taxon>Flavobacteriaceae</taxon>
        <taxon>Flavobacterium</taxon>
    </lineage>
</organism>
<evidence type="ECO:0000313" key="1">
    <source>
        <dbReference type="EMBL" id="MDR7209661.1"/>
    </source>
</evidence>
<protein>
    <submittedName>
        <fullName evidence="1">Uncharacterized protein</fullName>
    </submittedName>
</protein>
<dbReference type="RefSeq" id="WP_310280105.1">
    <property type="nucleotide sequence ID" value="NZ_JAVDWQ010000004.1"/>
</dbReference>
<sequence>MKYLKGIVVQSPSRGNKIQRDVNIGVVDSMIANSSYLSDFDLNSVKKIVFDLKELVKSDEGGFIWGQEYIMIDSAPEISFCENDLDKEALPDVPTISLLNLMIEIQKIKEKYQNVVNLKNIVGKAFNIIKSNPDQNRRSHYSNIGFSVTIDDVYVTLVLLQKDFELTENEFVNQLNTDFY</sequence>
<name>A0ABU1Y603_9FLAO</name>
<gene>
    <name evidence="1" type="ORF">J2W48_001599</name>
</gene>
<accession>A0ABU1Y603</accession>
<evidence type="ECO:0000313" key="2">
    <source>
        <dbReference type="Proteomes" id="UP001269081"/>
    </source>
</evidence>
<dbReference type="EMBL" id="JAVDWQ010000004">
    <property type="protein sequence ID" value="MDR7209661.1"/>
    <property type="molecule type" value="Genomic_DNA"/>
</dbReference>